<keyword evidence="19" id="KW-1185">Reference proteome</keyword>
<keyword evidence="6" id="KW-0147">Chitin-binding</keyword>
<evidence type="ECO:0000256" key="15">
    <source>
        <dbReference type="SAM" id="MobiDB-lite"/>
    </source>
</evidence>
<keyword evidence="7 14" id="KW-0378">Hydrolase</keyword>
<evidence type="ECO:0000256" key="4">
    <source>
        <dbReference type="ARBA" id="ARBA00012729"/>
    </source>
</evidence>
<feature type="region of interest" description="Disordered" evidence="15">
    <location>
        <begin position="926"/>
        <end position="958"/>
    </location>
</feature>
<feature type="domain" description="LysM" evidence="16">
    <location>
        <begin position="329"/>
        <end position="377"/>
    </location>
</feature>
<keyword evidence="8" id="KW-0146">Chitin degradation</keyword>
<feature type="domain" description="GH18" evidence="17">
    <location>
        <begin position="372"/>
        <end position="793"/>
    </location>
</feature>
<dbReference type="PROSITE" id="PS51910">
    <property type="entry name" value="GH18_2"/>
    <property type="match status" value="1"/>
</dbReference>
<dbReference type="GO" id="GO:0008061">
    <property type="term" value="F:chitin binding"/>
    <property type="evidence" value="ECO:0007669"/>
    <property type="project" value="UniProtKB-KW"/>
</dbReference>
<dbReference type="Gene3D" id="3.10.50.10">
    <property type="match status" value="1"/>
</dbReference>
<keyword evidence="12" id="KW-0624">Polysaccharide degradation</keyword>
<evidence type="ECO:0000256" key="13">
    <source>
        <dbReference type="ARBA" id="ARBA00044955"/>
    </source>
</evidence>
<dbReference type="SUPFAM" id="SSF51445">
    <property type="entry name" value="(Trans)glycosidases"/>
    <property type="match status" value="1"/>
</dbReference>
<dbReference type="Pfam" id="PF00704">
    <property type="entry name" value="Glyco_hydro_18"/>
    <property type="match status" value="1"/>
</dbReference>
<feature type="compositionally biased region" description="Polar residues" evidence="15">
    <location>
        <begin position="70"/>
        <end position="82"/>
    </location>
</feature>
<dbReference type="PANTHER" id="PTHR47700">
    <property type="entry name" value="V CHITINASE, PUTATIVE (AFU_ORTHOLOGUE AFUA_6G13720)-RELATED"/>
    <property type="match status" value="1"/>
</dbReference>
<protein>
    <recommendedName>
        <fullName evidence="4">chitinase</fullName>
        <ecNumber evidence="4">3.2.1.14</ecNumber>
    </recommendedName>
</protein>
<dbReference type="InterPro" id="IPR001579">
    <property type="entry name" value="Glyco_hydro_18_chit_AS"/>
</dbReference>
<gene>
    <name evidence="18" type="ORF">M441DRAFT_91827</name>
</gene>
<comment type="catalytic activity">
    <reaction evidence="1">
        <text>Random endo-hydrolysis of N-acetyl-beta-D-glucosaminide (1-&gt;4)-beta-linkages in chitin and chitodextrins.</text>
        <dbReference type="EC" id="3.2.1.14"/>
    </reaction>
</comment>
<keyword evidence="9" id="KW-0843">Virulence</keyword>
<evidence type="ECO:0000256" key="7">
    <source>
        <dbReference type="ARBA" id="ARBA00022801"/>
    </source>
</evidence>
<dbReference type="Gene3D" id="3.20.20.80">
    <property type="entry name" value="Glycosidases"/>
    <property type="match status" value="1"/>
</dbReference>
<dbReference type="InterPro" id="IPR036861">
    <property type="entry name" value="Endochitinase-like_sf"/>
</dbReference>
<keyword evidence="11 14" id="KW-0326">Glycosidase</keyword>
<comment type="similarity">
    <text evidence="3">Belongs to the glycosyl hydrolase 18 family. Chitinase class V subfamily.</text>
</comment>
<dbReference type="GO" id="GO:0000272">
    <property type="term" value="P:polysaccharide catabolic process"/>
    <property type="evidence" value="ECO:0007669"/>
    <property type="project" value="UniProtKB-KW"/>
</dbReference>
<dbReference type="SUPFAM" id="SSF54556">
    <property type="entry name" value="Chitinase insertion domain"/>
    <property type="match status" value="1"/>
</dbReference>
<dbReference type="GO" id="GO:0008843">
    <property type="term" value="F:endochitinase activity"/>
    <property type="evidence" value="ECO:0007669"/>
    <property type="project" value="UniProtKB-EC"/>
</dbReference>
<dbReference type="AlphaFoldDB" id="A0A2T3Z092"/>
<evidence type="ECO:0000256" key="12">
    <source>
        <dbReference type="ARBA" id="ARBA00023326"/>
    </source>
</evidence>
<keyword evidence="10" id="KW-0119">Carbohydrate metabolism</keyword>
<dbReference type="PROSITE" id="PS01095">
    <property type="entry name" value="GH18_1"/>
    <property type="match status" value="1"/>
</dbReference>
<proteinExistence type="inferred from homology"/>
<comment type="similarity">
    <text evidence="13">Belongs to the secreted LysM effector family.</text>
</comment>
<feature type="compositionally biased region" description="Pro residues" evidence="15">
    <location>
        <begin position="939"/>
        <end position="955"/>
    </location>
</feature>
<dbReference type="STRING" id="1042311.A0A2T3Z092"/>
<dbReference type="PROSITE" id="PS51782">
    <property type="entry name" value="LYSM"/>
    <property type="match status" value="2"/>
</dbReference>
<comment type="subcellular location">
    <subcellularLocation>
        <location evidence="2">Secreted</location>
    </subcellularLocation>
</comment>
<dbReference type="InterPro" id="IPR036779">
    <property type="entry name" value="LysM_dom_sf"/>
</dbReference>
<evidence type="ECO:0000313" key="18">
    <source>
        <dbReference type="EMBL" id="PTB38228.1"/>
    </source>
</evidence>
<dbReference type="CDD" id="cd00035">
    <property type="entry name" value="ChtBD1"/>
    <property type="match status" value="1"/>
</dbReference>
<evidence type="ECO:0000259" key="16">
    <source>
        <dbReference type="PROSITE" id="PS51782"/>
    </source>
</evidence>
<evidence type="ECO:0000256" key="1">
    <source>
        <dbReference type="ARBA" id="ARBA00000822"/>
    </source>
</evidence>
<dbReference type="Pfam" id="PF01476">
    <property type="entry name" value="LysM"/>
    <property type="match status" value="1"/>
</dbReference>
<dbReference type="CDD" id="cd00118">
    <property type="entry name" value="LysM"/>
    <property type="match status" value="1"/>
</dbReference>
<dbReference type="Proteomes" id="UP000240493">
    <property type="component" value="Unassembled WGS sequence"/>
</dbReference>
<evidence type="ECO:0000256" key="8">
    <source>
        <dbReference type="ARBA" id="ARBA00023024"/>
    </source>
</evidence>
<dbReference type="GO" id="GO:0005576">
    <property type="term" value="C:extracellular region"/>
    <property type="evidence" value="ECO:0007669"/>
    <property type="project" value="UniProtKB-SubCell"/>
</dbReference>
<dbReference type="GO" id="GO:0006032">
    <property type="term" value="P:chitin catabolic process"/>
    <property type="evidence" value="ECO:0007669"/>
    <property type="project" value="UniProtKB-KW"/>
</dbReference>
<evidence type="ECO:0000256" key="9">
    <source>
        <dbReference type="ARBA" id="ARBA00023026"/>
    </source>
</evidence>
<evidence type="ECO:0000256" key="2">
    <source>
        <dbReference type="ARBA" id="ARBA00004613"/>
    </source>
</evidence>
<feature type="domain" description="LysM" evidence="16">
    <location>
        <begin position="264"/>
        <end position="310"/>
    </location>
</feature>
<name>A0A2T3Z092_TRIA4</name>
<feature type="region of interest" description="Disordered" evidence="15">
    <location>
        <begin position="1113"/>
        <end position="1136"/>
    </location>
</feature>
<reference evidence="18 19" key="1">
    <citation type="submission" date="2016-07" db="EMBL/GenBank/DDBJ databases">
        <title>Multiple horizontal gene transfer events from other fungi enriched the ability of initially mycotrophic Trichoderma (Ascomycota) to feed on dead plant biomass.</title>
        <authorList>
            <consortium name="DOE Joint Genome Institute"/>
            <person name="Aerts A."/>
            <person name="Atanasova L."/>
            <person name="Chenthamara K."/>
            <person name="Zhang J."/>
            <person name="Grujic M."/>
            <person name="Henrissat B."/>
            <person name="Kuo A."/>
            <person name="Salamov A."/>
            <person name="Lipzen A."/>
            <person name="Labutti K."/>
            <person name="Barry K."/>
            <person name="Miao Y."/>
            <person name="Rahimi M.J."/>
            <person name="Shen Q."/>
            <person name="Grigoriev I.V."/>
            <person name="Kubicek C.P."/>
            <person name="Druzhinina I.S."/>
        </authorList>
    </citation>
    <scope>NUCLEOTIDE SEQUENCE [LARGE SCALE GENOMIC DNA]</scope>
    <source>
        <strain evidence="18 19">CBS 433.97</strain>
    </source>
</reference>
<dbReference type="SMART" id="SM00636">
    <property type="entry name" value="Glyco_18"/>
    <property type="match status" value="1"/>
</dbReference>
<dbReference type="PANTHER" id="PTHR47700:SF2">
    <property type="entry name" value="CHITINASE"/>
    <property type="match status" value="1"/>
</dbReference>
<dbReference type="SUPFAM" id="SSF54106">
    <property type="entry name" value="LysM domain"/>
    <property type="match status" value="1"/>
</dbReference>
<evidence type="ECO:0000256" key="10">
    <source>
        <dbReference type="ARBA" id="ARBA00023277"/>
    </source>
</evidence>
<dbReference type="SUPFAM" id="SSF57016">
    <property type="entry name" value="Plant lectins/antimicrobial peptides"/>
    <property type="match status" value="1"/>
</dbReference>
<evidence type="ECO:0000256" key="11">
    <source>
        <dbReference type="ARBA" id="ARBA00023295"/>
    </source>
</evidence>
<dbReference type="InterPro" id="IPR001223">
    <property type="entry name" value="Glyco_hydro18_cat"/>
</dbReference>
<evidence type="ECO:0000256" key="6">
    <source>
        <dbReference type="ARBA" id="ARBA00022669"/>
    </source>
</evidence>
<accession>A0A2T3Z092</accession>
<evidence type="ECO:0000313" key="19">
    <source>
        <dbReference type="Proteomes" id="UP000240493"/>
    </source>
</evidence>
<feature type="region of interest" description="Disordered" evidence="15">
    <location>
        <begin position="70"/>
        <end position="93"/>
    </location>
</feature>
<dbReference type="InterPro" id="IPR011583">
    <property type="entry name" value="Chitinase_II/V-like_cat"/>
</dbReference>
<dbReference type="OrthoDB" id="73875at2759"/>
<keyword evidence="5" id="KW-0964">Secreted</keyword>
<organism evidence="18 19">
    <name type="scientific">Trichoderma asperellum (strain ATCC 204424 / CBS 433.97 / NBRC 101777)</name>
    <dbReference type="NCBI Taxonomy" id="1042311"/>
    <lineage>
        <taxon>Eukaryota</taxon>
        <taxon>Fungi</taxon>
        <taxon>Dikarya</taxon>
        <taxon>Ascomycota</taxon>
        <taxon>Pezizomycotina</taxon>
        <taxon>Sordariomycetes</taxon>
        <taxon>Hypocreomycetidae</taxon>
        <taxon>Hypocreales</taxon>
        <taxon>Hypocreaceae</taxon>
        <taxon>Trichoderma</taxon>
    </lineage>
</organism>
<dbReference type="EMBL" id="KZ679266">
    <property type="protein sequence ID" value="PTB38228.1"/>
    <property type="molecule type" value="Genomic_DNA"/>
</dbReference>
<dbReference type="InterPro" id="IPR029070">
    <property type="entry name" value="Chitinase_insertion_sf"/>
</dbReference>
<dbReference type="InterPro" id="IPR018392">
    <property type="entry name" value="LysM"/>
</dbReference>
<evidence type="ECO:0000256" key="3">
    <source>
        <dbReference type="ARBA" id="ARBA00008682"/>
    </source>
</evidence>
<evidence type="ECO:0000256" key="14">
    <source>
        <dbReference type="RuleBase" id="RU000489"/>
    </source>
</evidence>
<feature type="compositionally biased region" description="Pro residues" evidence="15">
    <location>
        <begin position="1123"/>
        <end position="1134"/>
    </location>
</feature>
<dbReference type="SMART" id="SM00257">
    <property type="entry name" value="LysM"/>
    <property type="match status" value="2"/>
</dbReference>
<dbReference type="InterPro" id="IPR017853">
    <property type="entry name" value="GH"/>
</dbReference>
<dbReference type="EC" id="3.2.1.14" evidence="4"/>
<evidence type="ECO:0000259" key="17">
    <source>
        <dbReference type="PROSITE" id="PS51910"/>
    </source>
</evidence>
<evidence type="ECO:0000256" key="5">
    <source>
        <dbReference type="ARBA" id="ARBA00022525"/>
    </source>
</evidence>
<dbReference type="InterPro" id="IPR053214">
    <property type="entry name" value="LysM12-like"/>
</dbReference>
<sequence length="1257" mass="134046">MARGCIARLERAAKVSCQNVTNGWTYYHDIQDLQACQQPIIFDFNLYNTINDSASQAVFQACSSSSSATKQVPQKRQQLSFDTDSKDVANSFDTQPESKHLDRLLWAVDTTAHPSGNLSSVANALLDYLKLEDQHPTGEPIILFARSGSAIIGAFAGAQIDKSSFSDIIQELDQMLDRETNDIAVQSCQQNSTSTKLIGLFATTTGDLTKVQEAVRGWNDAKCIKSASKKSAWKDFSVGIIPGFRISISPDNREGQINARNTCKYTQVQSGDGCWALAQRCAISQDDLKKYNRAGICTSPNPVVGEYVCCSAGTLPDFSPQPNPDGSCKTYSIKQNDLCSNIARANSITVDMINARNKMTWGWMGCSSLVVGASICVSTGSPPMPAVMQNAICGPQVPGTKKLSDMIHIESLNPCPLNACCNIWGQCGITKDFCVQSPSDTGAPGTAKPGSNGCISSCGTNITNNADKVASFMRVGYFEAWNAGRKCLHMRLIPRLPSQIKLTLRTIPMSKGVTSAQRQLFATNVAKFIVDNGLDGVDFDWEYPGAPDIPGVPPGDPQDGANYVEFLGLMRAALPSKYSVSLAAPASFWYLRGFPLDKMHQYLDYIIYMTYDLHGQWDYGHKWASPGCPAGNCLRSHVNQTEVNDALVMITKAGVPAKKVIVGMPMYGRSFKMTKAGCWGPDCTYVGADSGAAPGRCTDTKGYISNFEIREIIKNGGVEQHHSDDGDILIYNGLEWVSWMNTDSYQKRLNWVKGLNFGGTSDWAIDLDANCGANDGAGKGDNGSTGKGESGSAGNVIISPNIYSQKGDAQVSCQPPCNFVFPPWILDQPTTISPPKATVTYFENWRTTITVQGAAITTTASSVTTTVISIPPITTKTISVWNHSWNGTNATIWLTASVPIPPLTLTRTSTSSSDFVRPVITWTYSPGPYPPLQTTNPGKPDPTPPGPPPPRPPGFAPTVKVTAAAPGPTCKPGQPCGKPCLLNCNPRDTGCFGICGCIGALCPGKSCIGSGCLAAAGEPSDCDSVTTVSDCLVECSVIQRPTTTFTLCDDPECTRTAAGCDTTGTTTTTTRTRMCAAAPAITDFSTVAAIGEGGAGGWVVEPGDFGSMTDDGPTSGHTGVQTCPPPQATVPSPPTITNLGDDKKCVKCDAEQLNEKMFKRADAEKAFSSVCDGTRTFGAAGGIATIIPVSKDLSLNIDVNRVQSSGCKDVKPFVLGDYCTKALEAVFTCDDNDKGSYGAVFVHNGDYGCVLWGVYAT</sequence>
<dbReference type="Gene3D" id="3.10.350.10">
    <property type="entry name" value="LysM domain"/>
    <property type="match status" value="2"/>
</dbReference>